<dbReference type="CDD" id="cd01558">
    <property type="entry name" value="D-AAT_like"/>
    <property type="match status" value="1"/>
</dbReference>
<dbReference type="PANTHER" id="PTHR42743:SF11">
    <property type="entry name" value="AMINODEOXYCHORISMATE LYASE"/>
    <property type="match status" value="1"/>
</dbReference>
<accession>A0ABU5E491</accession>
<dbReference type="Proteomes" id="UP001271769">
    <property type="component" value="Unassembled WGS sequence"/>
</dbReference>
<proteinExistence type="inferred from homology"/>
<comment type="catalytic activity">
    <reaction evidence="11">
        <text>L-leucine + 2-oxoglutarate = 4-methyl-2-oxopentanoate + L-glutamate</text>
        <dbReference type="Rhea" id="RHEA:18321"/>
        <dbReference type="ChEBI" id="CHEBI:16810"/>
        <dbReference type="ChEBI" id="CHEBI:17865"/>
        <dbReference type="ChEBI" id="CHEBI:29985"/>
        <dbReference type="ChEBI" id="CHEBI:57427"/>
        <dbReference type="EC" id="2.6.1.42"/>
    </reaction>
</comment>
<evidence type="ECO:0000256" key="3">
    <source>
        <dbReference type="ARBA" id="ARBA00004931"/>
    </source>
</evidence>
<comment type="pathway">
    <text evidence="4">Amino-acid biosynthesis; L-leucine biosynthesis; L-leucine from 3-methyl-2-oxobutanoate: step 4/4.</text>
</comment>
<dbReference type="EMBL" id="JAXCLX010000004">
    <property type="protein sequence ID" value="MDY0874242.1"/>
    <property type="molecule type" value="Genomic_DNA"/>
</dbReference>
<dbReference type="SUPFAM" id="SSF56752">
    <property type="entry name" value="D-aminoacid aminotransferase-like PLP-dependent enzymes"/>
    <property type="match status" value="1"/>
</dbReference>
<dbReference type="InterPro" id="IPR001544">
    <property type="entry name" value="Aminotrans_IV"/>
</dbReference>
<comment type="function">
    <text evidence="1">Acts on leucine, isoleucine and valine.</text>
</comment>
<keyword evidence="8" id="KW-0100">Branched-chain amino acid biosynthesis</keyword>
<protein>
    <recommendedName>
        <fullName evidence="7">Probable branched-chain-amino-acid aminotransferase</fullName>
        <ecNumber evidence="6">2.6.1.42</ecNumber>
    </recommendedName>
</protein>
<comment type="similarity">
    <text evidence="5">Belongs to the class-IV pyridoxal-phosphate-dependent aminotransferase family.</text>
</comment>
<evidence type="ECO:0000256" key="5">
    <source>
        <dbReference type="ARBA" id="ARBA00009320"/>
    </source>
</evidence>
<organism evidence="12 13">
    <name type="scientific">Dongia rigui</name>
    <dbReference type="NCBI Taxonomy" id="940149"/>
    <lineage>
        <taxon>Bacteria</taxon>
        <taxon>Pseudomonadati</taxon>
        <taxon>Pseudomonadota</taxon>
        <taxon>Alphaproteobacteria</taxon>
        <taxon>Rhodospirillales</taxon>
        <taxon>Dongiaceae</taxon>
        <taxon>Dongia</taxon>
    </lineage>
</organism>
<dbReference type="Gene3D" id="3.20.10.10">
    <property type="entry name" value="D-amino Acid Aminotransferase, subunit A, domain 2"/>
    <property type="match status" value="1"/>
</dbReference>
<dbReference type="InterPro" id="IPR043131">
    <property type="entry name" value="BCAT-like_N"/>
</dbReference>
<reference evidence="12 13" key="1">
    <citation type="journal article" date="2013" name="Antonie Van Leeuwenhoek">
        <title>Dongia rigui sp. nov., isolated from freshwater of a large wetland in Korea.</title>
        <authorList>
            <person name="Baik K.S."/>
            <person name="Hwang Y.M."/>
            <person name="Choi J.S."/>
            <person name="Kwon J."/>
            <person name="Seong C.N."/>
        </authorList>
    </citation>
    <scope>NUCLEOTIDE SEQUENCE [LARGE SCALE GENOMIC DNA]</scope>
    <source>
        <strain evidence="12 13">04SU4-P</strain>
    </source>
</reference>
<dbReference type="GO" id="GO:0047810">
    <property type="term" value="F:D-alanine-2-oxoglutarate aminotransferase activity"/>
    <property type="evidence" value="ECO:0007669"/>
    <property type="project" value="UniProtKB-EC"/>
</dbReference>
<evidence type="ECO:0000256" key="4">
    <source>
        <dbReference type="ARBA" id="ARBA00005072"/>
    </source>
</evidence>
<keyword evidence="8" id="KW-0028">Amino-acid biosynthesis</keyword>
<evidence type="ECO:0000256" key="9">
    <source>
        <dbReference type="ARBA" id="ARBA00048212"/>
    </source>
</evidence>
<evidence type="ECO:0000256" key="7">
    <source>
        <dbReference type="ARBA" id="ARBA00014472"/>
    </source>
</evidence>
<comment type="catalytic activity">
    <reaction evidence="9">
        <text>L-valine + 2-oxoglutarate = 3-methyl-2-oxobutanoate + L-glutamate</text>
        <dbReference type="Rhea" id="RHEA:24813"/>
        <dbReference type="ChEBI" id="CHEBI:11851"/>
        <dbReference type="ChEBI" id="CHEBI:16810"/>
        <dbReference type="ChEBI" id="CHEBI:29985"/>
        <dbReference type="ChEBI" id="CHEBI:57762"/>
        <dbReference type="EC" id="2.6.1.42"/>
    </reaction>
</comment>
<dbReference type="InterPro" id="IPR050571">
    <property type="entry name" value="Class-IV_PLP-Dep_Aminotrnsfr"/>
</dbReference>
<dbReference type="NCBIfam" id="NF005209">
    <property type="entry name" value="PRK06680.1"/>
    <property type="match status" value="1"/>
</dbReference>
<evidence type="ECO:0000256" key="10">
    <source>
        <dbReference type="ARBA" id="ARBA00048798"/>
    </source>
</evidence>
<gene>
    <name evidence="12" type="ORF">SMD31_20045</name>
</gene>
<dbReference type="EC" id="2.6.1.42" evidence="6"/>
<evidence type="ECO:0000256" key="6">
    <source>
        <dbReference type="ARBA" id="ARBA00013053"/>
    </source>
</evidence>
<evidence type="ECO:0000256" key="2">
    <source>
        <dbReference type="ARBA" id="ARBA00004824"/>
    </source>
</evidence>
<evidence type="ECO:0000313" key="13">
    <source>
        <dbReference type="Proteomes" id="UP001271769"/>
    </source>
</evidence>
<dbReference type="PANTHER" id="PTHR42743">
    <property type="entry name" value="AMINO-ACID AMINOTRANSFERASE"/>
    <property type="match status" value="1"/>
</dbReference>
<evidence type="ECO:0000256" key="1">
    <source>
        <dbReference type="ARBA" id="ARBA00003109"/>
    </source>
</evidence>
<evidence type="ECO:0000256" key="11">
    <source>
        <dbReference type="ARBA" id="ARBA00049229"/>
    </source>
</evidence>
<name>A0ABU5E491_9PROT</name>
<keyword evidence="13" id="KW-1185">Reference proteome</keyword>
<evidence type="ECO:0000256" key="8">
    <source>
        <dbReference type="ARBA" id="ARBA00023304"/>
    </source>
</evidence>
<comment type="caution">
    <text evidence="12">The sequence shown here is derived from an EMBL/GenBank/DDBJ whole genome shotgun (WGS) entry which is preliminary data.</text>
</comment>
<dbReference type="InterPro" id="IPR036038">
    <property type="entry name" value="Aminotransferase-like"/>
</dbReference>
<comment type="pathway">
    <text evidence="2">Amino-acid biosynthesis; L-isoleucine biosynthesis; L-isoleucine from 2-oxobutanoate: step 4/4.</text>
</comment>
<dbReference type="Pfam" id="PF01063">
    <property type="entry name" value="Aminotran_4"/>
    <property type="match status" value="1"/>
</dbReference>
<comment type="pathway">
    <text evidence="3">Amino-acid biosynthesis; L-valine biosynthesis; L-valine from pyruvate: step 4/4.</text>
</comment>
<dbReference type="Gene3D" id="3.30.470.10">
    <property type="match status" value="1"/>
</dbReference>
<comment type="catalytic activity">
    <reaction evidence="10">
        <text>L-isoleucine + 2-oxoglutarate = (S)-3-methyl-2-oxopentanoate + L-glutamate</text>
        <dbReference type="Rhea" id="RHEA:24801"/>
        <dbReference type="ChEBI" id="CHEBI:16810"/>
        <dbReference type="ChEBI" id="CHEBI:29985"/>
        <dbReference type="ChEBI" id="CHEBI:35146"/>
        <dbReference type="ChEBI" id="CHEBI:58045"/>
        <dbReference type="EC" id="2.6.1.42"/>
    </reaction>
</comment>
<evidence type="ECO:0000313" key="12">
    <source>
        <dbReference type="EMBL" id="MDY0874242.1"/>
    </source>
</evidence>
<keyword evidence="12" id="KW-0032">Aminotransferase</keyword>
<sequence>MGRLAYVNGRYVPHAQAMVHVEDRGYQFADGVYEVVPVIDGVLVDEEPHLDRLGYSLQELRIAWPVTRPVLKLILRELMTSNGLKRGLVYFQVSRGVAPRDHKFPAGIKSALVITTKRMNPPSEAVLRHGVAVSSQPDIRWTRRDIKSLSLLPNILAKQAATEAKAFEAWLVDGDGVVTEGSSTNAWIVKDGTVITYPKGHDILGGITRLSLLELADKTGTKLVERSFTLKEAISADEAFLTSSSAFILPVTSIDGQQIGSGKPGPVTQQLRQIYLDNVARQVQAAS</sequence>
<keyword evidence="12" id="KW-0808">Transferase</keyword>
<dbReference type="InterPro" id="IPR043132">
    <property type="entry name" value="BCAT-like_C"/>
</dbReference>
<dbReference type="RefSeq" id="WP_320502711.1">
    <property type="nucleotide sequence ID" value="NZ_JAXCLX010000004.1"/>
</dbReference>